<gene>
    <name evidence="2" type="ORF">NESM_000731400</name>
</gene>
<proteinExistence type="predicted"/>
<dbReference type="AlphaFoldDB" id="A0AAW0EU49"/>
<feature type="region of interest" description="Disordered" evidence="1">
    <location>
        <begin position="215"/>
        <end position="272"/>
    </location>
</feature>
<feature type="region of interest" description="Disordered" evidence="1">
    <location>
        <begin position="83"/>
        <end position="168"/>
    </location>
</feature>
<dbReference type="Proteomes" id="UP001430356">
    <property type="component" value="Unassembled WGS sequence"/>
</dbReference>
<evidence type="ECO:0000256" key="1">
    <source>
        <dbReference type="SAM" id="MobiDB-lite"/>
    </source>
</evidence>
<accession>A0AAW0EU49</accession>
<feature type="region of interest" description="Disordered" evidence="1">
    <location>
        <begin position="42"/>
        <end position="69"/>
    </location>
</feature>
<keyword evidence="3" id="KW-1185">Reference proteome</keyword>
<feature type="compositionally biased region" description="Low complexity" evidence="1">
    <location>
        <begin position="534"/>
        <end position="544"/>
    </location>
</feature>
<feature type="region of interest" description="Disordered" evidence="1">
    <location>
        <begin position="515"/>
        <end position="544"/>
    </location>
</feature>
<feature type="compositionally biased region" description="Polar residues" evidence="1">
    <location>
        <begin position="255"/>
        <end position="265"/>
    </location>
</feature>
<sequence length="735" mass="73535">MPPKLTSKNIFDVVFDTLPADAHIDTGPASLKEELVLDAAGMASGGGGGRGARDQHGGRTTSAGSGGAVSYRRHLLPSSVWGTATAASGRGNGQPSAVDTASASRRDQRDVDILDAEELDDGAPSALGPPPAYAATTAAAPSAAAAPTTTAPPESIFQSIDDGVDGLRGDRFEARRRRRLGGGSGGVGGFEMQMDAEDDAVREATRYAALVAAAPSGEEGDTATAPNAASGTAAAAAAADTSPRGPALPAVSRSGGAQPSSTAPPTQAAMRGGAVSAAEQLALMPPGLDRVYCGSCVMYRHAKGFGFVAPDCGGPDVYFTHDGIGLSFTKLALRAYYLRHGMPVPAAVATAYRAPAATPGDGGVAATTTTTAPLVPGAAETAAVSAAAGLAQSGGGGGVLGAAAALVGTAALPDVANGVCAPPTSPDELAHAEAAASLLTPATAELLQHQVNQGIGGGVRTGDRLSFVVTRNHAGRGGGGRLLRADIIRGVPAARLAMPVEQGWFAPLFPGAVGRKGNPTHSGHAAPLSPPSPTHGSSSTDVSNTTTTTAAAAAADAAATASMLVRYTGCVRTYDAEEQRGYLRCDEADGSGNTPDVIFYGHSLLWDAVRCPPLRRQVRESMRVAYSVCGTERNGKYIATLLTAVDGAPLHDGNMLFADNVQPFFMADASAAGRRRGRGGDGGGGGGGASGGRAAMGVDGGAGPTADGVGGDRKRAKAADDDMLLLYGEDDYPFM</sequence>
<evidence type="ECO:0000313" key="2">
    <source>
        <dbReference type="EMBL" id="KAK7197785.1"/>
    </source>
</evidence>
<evidence type="ECO:0000313" key="3">
    <source>
        <dbReference type="Proteomes" id="UP001430356"/>
    </source>
</evidence>
<feature type="compositionally biased region" description="Polar residues" evidence="1">
    <location>
        <begin position="93"/>
        <end position="103"/>
    </location>
</feature>
<protein>
    <submittedName>
        <fullName evidence="2">Uncharacterized protein</fullName>
    </submittedName>
</protein>
<dbReference type="EMBL" id="JAECZO010000119">
    <property type="protein sequence ID" value="KAK7197785.1"/>
    <property type="molecule type" value="Genomic_DNA"/>
</dbReference>
<feature type="compositionally biased region" description="Low complexity" evidence="1">
    <location>
        <begin position="133"/>
        <end position="153"/>
    </location>
</feature>
<comment type="caution">
    <text evidence="2">The sequence shown here is derived from an EMBL/GenBank/DDBJ whole genome shotgun (WGS) entry which is preliminary data.</text>
</comment>
<name>A0AAW0EU49_9TRYP</name>
<reference evidence="2 3" key="1">
    <citation type="journal article" date="2021" name="MBio">
        <title>A New Model Trypanosomatid, Novymonas esmeraldas: Genomic Perception of Its 'Candidatus Pandoraea novymonadis' Endosymbiont.</title>
        <authorList>
            <person name="Zakharova A."/>
            <person name="Saura A."/>
            <person name="Butenko A."/>
            <person name="Podesvova L."/>
            <person name="Warmusova S."/>
            <person name="Kostygov A.Y."/>
            <person name="Nenarokova A."/>
            <person name="Lukes J."/>
            <person name="Opperdoes F.R."/>
            <person name="Yurchenko V."/>
        </authorList>
    </citation>
    <scope>NUCLEOTIDE SEQUENCE [LARGE SCALE GENOMIC DNA]</scope>
    <source>
        <strain evidence="2 3">E262AT.01</strain>
    </source>
</reference>
<feature type="compositionally biased region" description="Low complexity" evidence="1">
    <location>
        <begin position="222"/>
        <end position="241"/>
    </location>
</feature>
<feature type="compositionally biased region" description="Gly residues" evidence="1">
    <location>
        <begin position="680"/>
        <end position="691"/>
    </location>
</feature>
<feature type="region of interest" description="Disordered" evidence="1">
    <location>
        <begin position="675"/>
        <end position="717"/>
    </location>
</feature>
<organism evidence="2 3">
    <name type="scientific">Novymonas esmeraldas</name>
    <dbReference type="NCBI Taxonomy" id="1808958"/>
    <lineage>
        <taxon>Eukaryota</taxon>
        <taxon>Discoba</taxon>
        <taxon>Euglenozoa</taxon>
        <taxon>Kinetoplastea</taxon>
        <taxon>Metakinetoplastina</taxon>
        <taxon>Trypanosomatida</taxon>
        <taxon>Trypanosomatidae</taxon>
        <taxon>Novymonas</taxon>
    </lineage>
</organism>